<accession>A0A9P9W8K5</accession>
<evidence type="ECO:0000256" key="1">
    <source>
        <dbReference type="SAM" id="MobiDB-lite"/>
    </source>
</evidence>
<organism evidence="2 3">
    <name type="scientific">Neoarthrinium moseri</name>
    <dbReference type="NCBI Taxonomy" id="1658444"/>
    <lineage>
        <taxon>Eukaryota</taxon>
        <taxon>Fungi</taxon>
        <taxon>Dikarya</taxon>
        <taxon>Ascomycota</taxon>
        <taxon>Pezizomycotina</taxon>
        <taxon>Sordariomycetes</taxon>
        <taxon>Xylariomycetidae</taxon>
        <taxon>Amphisphaeriales</taxon>
        <taxon>Apiosporaceae</taxon>
        <taxon>Neoarthrinium</taxon>
    </lineage>
</organism>
<feature type="compositionally biased region" description="Basic residues" evidence="1">
    <location>
        <begin position="243"/>
        <end position="253"/>
    </location>
</feature>
<dbReference type="EMBL" id="JAFIMR010000072">
    <property type="protein sequence ID" value="KAI1849913.1"/>
    <property type="molecule type" value="Genomic_DNA"/>
</dbReference>
<protein>
    <submittedName>
        <fullName evidence="2">Uncharacterized protein</fullName>
    </submittedName>
</protein>
<dbReference type="AlphaFoldDB" id="A0A9P9W8K5"/>
<reference evidence="2" key="1">
    <citation type="submission" date="2021-03" db="EMBL/GenBank/DDBJ databases">
        <title>Revisited historic fungal species revealed as producer of novel bioactive compounds through whole genome sequencing and comparative genomics.</title>
        <authorList>
            <person name="Vignolle G.A."/>
            <person name="Hochenegger N."/>
            <person name="Mach R.L."/>
            <person name="Mach-Aigner A.R."/>
            <person name="Javad Rahimi M."/>
            <person name="Salim K.A."/>
            <person name="Chan C.M."/>
            <person name="Lim L.B.L."/>
            <person name="Cai F."/>
            <person name="Druzhinina I.S."/>
            <person name="U'Ren J.M."/>
            <person name="Derntl C."/>
        </authorList>
    </citation>
    <scope>NUCLEOTIDE SEQUENCE</scope>
    <source>
        <strain evidence="2">TUCIM 5799</strain>
    </source>
</reference>
<dbReference type="Proteomes" id="UP000829685">
    <property type="component" value="Unassembled WGS sequence"/>
</dbReference>
<feature type="compositionally biased region" description="Low complexity" evidence="1">
    <location>
        <begin position="60"/>
        <end position="81"/>
    </location>
</feature>
<feature type="region of interest" description="Disordered" evidence="1">
    <location>
        <begin position="175"/>
        <end position="270"/>
    </location>
</feature>
<feature type="region of interest" description="Disordered" evidence="1">
    <location>
        <begin position="1"/>
        <end position="85"/>
    </location>
</feature>
<evidence type="ECO:0000313" key="3">
    <source>
        <dbReference type="Proteomes" id="UP000829685"/>
    </source>
</evidence>
<keyword evidence="3" id="KW-1185">Reference proteome</keyword>
<name>A0A9P9W8K5_9PEZI</name>
<sequence>MSKQEQETDSFGTKNGGLNDVSDLQEALDGAIVRPENPSPDTALRRHAEDAAPLEGMATPPSDAGSSSPQSPPSTTESSTPGFRKRVRVDRFRLIDLIERLDANPRSASTSNPMLRLIMSDLDEGFGILAPYFDTVDMFANIDENEKAAARAELDSYMTQLNNLRKTYVPDATWKKHKEKTNETEMTDPRSRGRPRRRQTSILRQEVLPEDVVDEADSPRATTTTRRDNMRRAGGAVSSLARRLSRRQFRRALRSGSPSRSLSPSRSPSR</sequence>
<gene>
    <name evidence="2" type="ORF">JX265_013500</name>
</gene>
<proteinExistence type="predicted"/>
<comment type="caution">
    <text evidence="2">The sequence shown here is derived from an EMBL/GenBank/DDBJ whole genome shotgun (WGS) entry which is preliminary data.</text>
</comment>
<feature type="compositionally biased region" description="Basic and acidic residues" evidence="1">
    <location>
        <begin position="180"/>
        <end position="191"/>
    </location>
</feature>
<feature type="compositionally biased region" description="Low complexity" evidence="1">
    <location>
        <begin position="254"/>
        <end position="270"/>
    </location>
</feature>
<evidence type="ECO:0000313" key="2">
    <source>
        <dbReference type="EMBL" id="KAI1849913.1"/>
    </source>
</evidence>